<dbReference type="EMBL" id="GG745343">
    <property type="protein sequence ID" value="KNE63779.1"/>
    <property type="molecule type" value="Genomic_DNA"/>
</dbReference>
<protein>
    <submittedName>
        <fullName evidence="1">Uncharacterized protein</fullName>
    </submittedName>
</protein>
<dbReference type="VEuPathDB" id="FungiDB:AMAG_08859"/>
<name>A0A0L0SN33_ALLM3</name>
<reference evidence="1 2" key="1">
    <citation type="submission" date="2009-11" db="EMBL/GenBank/DDBJ databases">
        <title>Annotation of Allomyces macrogynus ATCC 38327.</title>
        <authorList>
            <consortium name="The Broad Institute Genome Sequencing Platform"/>
            <person name="Russ C."/>
            <person name="Cuomo C."/>
            <person name="Burger G."/>
            <person name="Gray M.W."/>
            <person name="Holland P.W.H."/>
            <person name="King N."/>
            <person name="Lang F.B.F."/>
            <person name="Roger A.J."/>
            <person name="Ruiz-Trillo I."/>
            <person name="Young S.K."/>
            <person name="Zeng Q."/>
            <person name="Gargeya S."/>
            <person name="Fitzgerald M."/>
            <person name="Haas B."/>
            <person name="Abouelleil A."/>
            <person name="Alvarado L."/>
            <person name="Arachchi H.M."/>
            <person name="Berlin A."/>
            <person name="Chapman S.B."/>
            <person name="Gearin G."/>
            <person name="Goldberg J."/>
            <person name="Griggs A."/>
            <person name="Gujja S."/>
            <person name="Hansen M."/>
            <person name="Heiman D."/>
            <person name="Howarth C."/>
            <person name="Larimer J."/>
            <person name="Lui A."/>
            <person name="MacDonald P.J.P."/>
            <person name="McCowen C."/>
            <person name="Montmayeur A."/>
            <person name="Murphy C."/>
            <person name="Neiman D."/>
            <person name="Pearson M."/>
            <person name="Priest M."/>
            <person name="Roberts A."/>
            <person name="Saif S."/>
            <person name="Shea T."/>
            <person name="Sisk P."/>
            <person name="Stolte C."/>
            <person name="Sykes S."/>
            <person name="Wortman J."/>
            <person name="Nusbaum C."/>
            <person name="Birren B."/>
        </authorList>
    </citation>
    <scope>NUCLEOTIDE SEQUENCE [LARGE SCALE GENOMIC DNA]</scope>
    <source>
        <strain evidence="1 2">ATCC 38327</strain>
    </source>
</reference>
<evidence type="ECO:0000313" key="2">
    <source>
        <dbReference type="Proteomes" id="UP000054350"/>
    </source>
</evidence>
<gene>
    <name evidence="1" type="ORF">AMAG_08859</name>
</gene>
<organism evidence="1 2">
    <name type="scientific">Allomyces macrogynus (strain ATCC 38327)</name>
    <name type="common">Allomyces javanicus var. macrogynus</name>
    <dbReference type="NCBI Taxonomy" id="578462"/>
    <lineage>
        <taxon>Eukaryota</taxon>
        <taxon>Fungi</taxon>
        <taxon>Fungi incertae sedis</taxon>
        <taxon>Blastocladiomycota</taxon>
        <taxon>Blastocladiomycetes</taxon>
        <taxon>Blastocladiales</taxon>
        <taxon>Blastocladiaceae</taxon>
        <taxon>Allomyces</taxon>
    </lineage>
</organism>
<accession>A0A0L0SN33</accession>
<proteinExistence type="predicted"/>
<sequence length="125" mass="13859">MDLSMELGLVVISPVAANALSSVACVFKGDLVDVDIETLHANLFEVVPDQIRDMVADMNVLVSILVPRMEYYSLTQHCHSDAHKDLLDRFFLQLAAFDLVQEIMLRLVDADLQAPTSQLRAPCMG</sequence>
<evidence type="ECO:0000313" key="1">
    <source>
        <dbReference type="EMBL" id="KNE63779.1"/>
    </source>
</evidence>
<dbReference type="Proteomes" id="UP000054350">
    <property type="component" value="Unassembled WGS sequence"/>
</dbReference>
<reference evidence="2" key="2">
    <citation type="submission" date="2009-11" db="EMBL/GenBank/DDBJ databases">
        <title>The Genome Sequence of Allomyces macrogynus strain ATCC 38327.</title>
        <authorList>
            <consortium name="The Broad Institute Genome Sequencing Platform"/>
            <person name="Russ C."/>
            <person name="Cuomo C."/>
            <person name="Shea T."/>
            <person name="Young S.K."/>
            <person name="Zeng Q."/>
            <person name="Koehrsen M."/>
            <person name="Haas B."/>
            <person name="Borodovsky M."/>
            <person name="Guigo R."/>
            <person name="Alvarado L."/>
            <person name="Berlin A."/>
            <person name="Borenstein D."/>
            <person name="Chen Z."/>
            <person name="Engels R."/>
            <person name="Freedman E."/>
            <person name="Gellesch M."/>
            <person name="Goldberg J."/>
            <person name="Griggs A."/>
            <person name="Gujja S."/>
            <person name="Heiman D."/>
            <person name="Hepburn T."/>
            <person name="Howarth C."/>
            <person name="Jen D."/>
            <person name="Larson L."/>
            <person name="Lewis B."/>
            <person name="Mehta T."/>
            <person name="Park D."/>
            <person name="Pearson M."/>
            <person name="Roberts A."/>
            <person name="Saif S."/>
            <person name="Shenoy N."/>
            <person name="Sisk P."/>
            <person name="Stolte C."/>
            <person name="Sykes S."/>
            <person name="Walk T."/>
            <person name="White J."/>
            <person name="Yandava C."/>
            <person name="Burger G."/>
            <person name="Gray M.W."/>
            <person name="Holland P.W.H."/>
            <person name="King N."/>
            <person name="Lang F.B.F."/>
            <person name="Roger A.J."/>
            <person name="Ruiz-Trillo I."/>
            <person name="Lander E."/>
            <person name="Nusbaum C."/>
        </authorList>
    </citation>
    <scope>NUCLEOTIDE SEQUENCE [LARGE SCALE GENOMIC DNA]</scope>
    <source>
        <strain evidence="2">ATCC 38327</strain>
    </source>
</reference>
<keyword evidence="2" id="KW-1185">Reference proteome</keyword>
<dbReference type="AlphaFoldDB" id="A0A0L0SN33"/>